<dbReference type="Pfam" id="PF09826">
    <property type="entry name" value="Beta_propel"/>
    <property type="match status" value="1"/>
</dbReference>
<gene>
    <name evidence="1" type="ORF">LCGC14_2459650</name>
</gene>
<feature type="non-terminal residue" evidence="1">
    <location>
        <position position="1"/>
    </location>
</feature>
<name>A0A0F9BDK5_9ZZZZ</name>
<dbReference type="AlphaFoldDB" id="A0A0F9BDK5"/>
<evidence type="ECO:0000313" key="1">
    <source>
        <dbReference type="EMBL" id="KKL20019.1"/>
    </source>
</evidence>
<evidence type="ECO:0008006" key="2">
    <source>
        <dbReference type="Google" id="ProtNLM"/>
    </source>
</evidence>
<comment type="caution">
    <text evidence="1">The sequence shown here is derived from an EMBL/GenBank/DDBJ whole genome shotgun (WGS) entry which is preliminary data.</text>
</comment>
<sequence length="465" mass="51313">YGDRVTVISRHNGQGKSKVIVTVLDVSDPAEPEAVEQTRLEGRLVTSRAIDGRVYLVVRNNAPNLRPIPIQVEGVGEYVYETEAEFSARVAEQIDNELPTYAVTVNGQETTGPMVDMPHVYLPRGKGTGPLLSILSFDVTDDDAGPSGTTSVFGVNGTVYASTESFYIVGNRRTSWVLDHPDAEAANVFKFAIQGDDVSLVASGAVPGKVLNQFSMDEHEGNFRLATLTYYQGEYSSNVYVLAQNGDVLETVGSITGLAPTERIYSVRFMGDKGYVVTFRKVDPLFTLDLSDPTDPNVVGELKIPGYSAYLHPVGEDHLIGLGRDADGRWFQGVQISLFDVSDMAEPVQEDVYIWSDDGRQGASEAEKDHHAFSYFPTHHILALPFNQHWGFQRRGFERVGGDESGLEVFEVDLEDGFTYLGRITHDSRVRRSLRIGEYLYSISSDQIKVHELTDPSQEVASVDL</sequence>
<proteinExistence type="predicted"/>
<dbReference type="InterPro" id="IPR019198">
    <property type="entry name" value="Beta_propeller_containing"/>
</dbReference>
<protein>
    <recommendedName>
        <fullName evidence="2">Beta propeller domain-containing protein</fullName>
    </recommendedName>
</protein>
<dbReference type="EMBL" id="LAZR01038263">
    <property type="protein sequence ID" value="KKL20019.1"/>
    <property type="molecule type" value="Genomic_DNA"/>
</dbReference>
<organism evidence="1">
    <name type="scientific">marine sediment metagenome</name>
    <dbReference type="NCBI Taxonomy" id="412755"/>
    <lineage>
        <taxon>unclassified sequences</taxon>
        <taxon>metagenomes</taxon>
        <taxon>ecological metagenomes</taxon>
    </lineage>
</organism>
<accession>A0A0F9BDK5</accession>
<reference evidence="1" key="1">
    <citation type="journal article" date="2015" name="Nature">
        <title>Complex archaea that bridge the gap between prokaryotes and eukaryotes.</title>
        <authorList>
            <person name="Spang A."/>
            <person name="Saw J.H."/>
            <person name="Jorgensen S.L."/>
            <person name="Zaremba-Niedzwiedzka K."/>
            <person name="Martijn J."/>
            <person name="Lind A.E."/>
            <person name="van Eijk R."/>
            <person name="Schleper C."/>
            <person name="Guy L."/>
            <person name="Ettema T.J."/>
        </authorList>
    </citation>
    <scope>NUCLEOTIDE SEQUENCE</scope>
</reference>